<keyword evidence="1" id="KW-0472">Membrane</keyword>
<dbReference type="PANTHER" id="PTHR30273">
    <property type="entry name" value="PERIPLASMIC SIGNAL SENSOR AND SIGMA FACTOR ACTIVATOR FECR-RELATED"/>
    <property type="match status" value="1"/>
</dbReference>
<dbReference type="InterPro" id="IPR012373">
    <property type="entry name" value="Ferrdict_sens_TM"/>
</dbReference>
<evidence type="ECO:0000256" key="1">
    <source>
        <dbReference type="SAM" id="Phobius"/>
    </source>
</evidence>
<protein>
    <submittedName>
        <fullName evidence="4">Iron dicitrate transporter FecR</fullName>
    </submittedName>
</protein>
<dbReference type="EMBL" id="BKAU01000001">
    <property type="protein sequence ID" value="GEP95027.1"/>
    <property type="molecule type" value="Genomic_DNA"/>
</dbReference>
<keyword evidence="1" id="KW-0812">Transmembrane</keyword>
<dbReference type="RefSeq" id="WP_146858939.1">
    <property type="nucleotide sequence ID" value="NZ_BKAU01000001.1"/>
</dbReference>
<feature type="domain" description="FecR protein" evidence="2">
    <location>
        <begin position="177"/>
        <end position="284"/>
    </location>
</feature>
<proteinExistence type="predicted"/>
<sequence>MDRSSARDLLIRYRSGDCTESERQLVESWILHGAAGPPDLSDVELLDDLLDIRLRLESSMRKQDLKATVFRRWLPYAAMLIFVVSAAIWTYSRMNSGKQGLRRETADVLPGGNTATLTLPDGSIVKLSDTQGGIVMGDEVKYTDGTTVPGTNGQSPGHGAGAATQNASAVSQRLTLAIPKGSTYRVTLPDGTRVWLNTASTLTYPSRFSDSERIVELAGEAYFEVSEIRAPVQRASGNSGPSRKVPFIVRTRSQSVEVLGTQFNIAAYADETAAKTTLVEGSVRVGAAQNTASAVLKPGQQSVVSGKQISVAEVDVAAYTSWKEGYFTFNGTELREAMRQLSRWYDVDVIYEGNIPPTPFYGKISRSNSLAGVLDILKEGNVHFRIENNGTAYRVIVMP</sequence>
<dbReference type="GO" id="GO:0016989">
    <property type="term" value="F:sigma factor antagonist activity"/>
    <property type="evidence" value="ECO:0007669"/>
    <property type="project" value="TreeGrafter"/>
</dbReference>
<dbReference type="Proteomes" id="UP000321436">
    <property type="component" value="Unassembled WGS sequence"/>
</dbReference>
<dbReference type="Pfam" id="PF04773">
    <property type="entry name" value="FecR"/>
    <property type="match status" value="1"/>
</dbReference>
<accession>A0A512RH47</accession>
<keyword evidence="1" id="KW-1133">Transmembrane helix</keyword>
<dbReference type="Pfam" id="PF16344">
    <property type="entry name" value="FecR_C"/>
    <property type="match status" value="1"/>
</dbReference>
<dbReference type="Gene3D" id="3.55.50.30">
    <property type="match status" value="1"/>
</dbReference>
<feature type="transmembrane region" description="Helical" evidence="1">
    <location>
        <begin position="73"/>
        <end position="92"/>
    </location>
</feature>
<organism evidence="4 5">
    <name type="scientific">Chitinophaga cymbidii</name>
    <dbReference type="NCBI Taxonomy" id="1096750"/>
    <lineage>
        <taxon>Bacteria</taxon>
        <taxon>Pseudomonadati</taxon>
        <taxon>Bacteroidota</taxon>
        <taxon>Chitinophagia</taxon>
        <taxon>Chitinophagales</taxon>
        <taxon>Chitinophagaceae</taxon>
        <taxon>Chitinophaga</taxon>
    </lineage>
</organism>
<comment type="caution">
    <text evidence="4">The sequence shown here is derived from an EMBL/GenBank/DDBJ whole genome shotgun (WGS) entry which is preliminary data.</text>
</comment>
<dbReference type="InterPro" id="IPR006860">
    <property type="entry name" value="FecR"/>
</dbReference>
<dbReference type="OrthoDB" id="1099963at2"/>
<name>A0A512RH47_9BACT</name>
<feature type="domain" description="Protein FecR C-terminal" evidence="3">
    <location>
        <begin position="326"/>
        <end position="389"/>
    </location>
</feature>
<dbReference type="Gene3D" id="2.60.120.1440">
    <property type="match status" value="1"/>
</dbReference>
<evidence type="ECO:0000313" key="4">
    <source>
        <dbReference type="EMBL" id="GEP95027.1"/>
    </source>
</evidence>
<keyword evidence="5" id="KW-1185">Reference proteome</keyword>
<evidence type="ECO:0000259" key="3">
    <source>
        <dbReference type="Pfam" id="PF16344"/>
    </source>
</evidence>
<dbReference type="PANTHER" id="PTHR30273:SF2">
    <property type="entry name" value="PROTEIN FECR"/>
    <property type="match status" value="1"/>
</dbReference>
<dbReference type="InterPro" id="IPR032508">
    <property type="entry name" value="FecR_C"/>
</dbReference>
<gene>
    <name evidence="4" type="ORF">CCY01nite_12870</name>
</gene>
<evidence type="ECO:0000259" key="2">
    <source>
        <dbReference type="Pfam" id="PF04773"/>
    </source>
</evidence>
<dbReference type="AlphaFoldDB" id="A0A512RH47"/>
<evidence type="ECO:0000313" key="5">
    <source>
        <dbReference type="Proteomes" id="UP000321436"/>
    </source>
</evidence>
<reference evidence="4 5" key="1">
    <citation type="submission" date="2019-07" db="EMBL/GenBank/DDBJ databases">
        <title>Whole genome shotgun sequence of Chitinophaga cymbidii NBRC 109752.</title>
        <authorList>
            <person name="Hosoyama A."/>
            <person name="Uohara A."/>
            <person name="Ohji S."/>
            <person name="Ichikawa N."/>
        </authorList>
    </citation>
    <scope>NUCLEOTIDE SEQUENCE [LARGE SCALE GENOMIC DNA]</scope>
    <source>
        <strain evidence="4 5">NBRC 109752</strain>
    </source>
</reference>